<comment type="caution">
    <text evidence="2">The sequence shown here is derived from an EMBL/GenBank/DDBJ whole genome shotgun (WGS) entry which is preliminary data.</text>
</comment>
<keyword evidence="3" id="KW-1185">Reference proteome</keyword>
<reference evidence="2" key="1">
    <citation type="submission" date="2012-11" db="EMBL/GenBank/DDBJ databases">
        <title>Permanent draft genomes of Rhodopirellula europaea strain SH398 and 6C.</title>
        <authorList>
            <person name="Richter M."/>
            <person name="Richter-Heitmann T."/>
            <person name="Frank C."/>
            <person name="Harder J."/>
            <person name="Glockner F.O."/>
        </authorList>
    </citation>
    <scope>NUCLEOTIDE SEQUENCE</scope>
    <source>
        <strain evidence="2">6C</strain>
    </source>
</reference>
<evidence type="ECO:0000256" key="1">
    <source>
        <dbReference type="SAM" id="MobiDB-lite"/>
    </source>
</evidence>
<evidence type="ECO:0000313" key="2">
    <source>
        <dbReference type="EMBL" id="EMB17759.1"/>
    </source>
</evidence>
<dbReference type="AlphaFoldDB" id="M2B6C0"/>
<proteinExistence type="predicted"/>
<organism evidence="2 3">
    <name type="scientific">Rhodopirellula europaea 6C</name>
    <dbReference type="NCBI Taxonomy" id="1263867"/>
    <lineage>
        <taxon>Bacteria</taxon>
        <taxon>Pseudomonadati</taxon>
        <taxon>Planctomycetota</taxon>
        <taxon>Planctomycetia</taxon>
        <taxon>Pirellulales</taxon>
        <taxon>Pirellulaceae</taxon>
        <taxon>Rhodopirellula</taxon>
    </lineage>
</organism>
<name>M2B6C0_9BACT</name>
<evidence type="ECO:0000313" key="3">
    <source>
        <dbReference type="Proteomes" id="UP000011529"/>
    </source>
</evidence>
<gene>
    <name evidence="2" type="ORF">RE6C_01526</name>
</gene>
<accession>M2B6C0</accession>
<dbReference type="EMBL" id="ANMO01000089">
    <property type="protein sequence ID" value="EMB17759.1"/>
    <property type="molecule type" value="Genomic_DNA"/>
</dbReference>
<feature type="region of interest" description="Disordered" evidence="1">
    <location>
        <begin position="1"/>
        <end position="20"/>
    </location>
</feature>
<sequence>MPSIVRAIDPSKSGGFSSTSELIRSPAWDHKVDVERGHTGLVLDAGQATCDGDWHSQLPRDTVNLTKCASETIGVARAHGVKAAEISVEMFGGYWQGTAKGWLAESG</sequence>
<dbReference type="PATRIC" id="fig|1263867.3.peg.1613"/>
<reference evidence="2" key="2">
    <citation type="journal article" date="2013" name="Mar. Genomics">
        <title>Expression of sulfatases in Rhodopirellula baltica and the diversity of sulfatases in the genus Rhodopirellula.</title>
        <authorList>
            <person name="Wegner C.E."/>
            <person name="Richter-Heitmann T."/>
            <person name="Klindworth A."/>
            <person name="Klockow C."/>
            <person name="Richter M."/>
            <person name="Achstetter T."/>
            <person name="Glockner F.O."/>
            <person name="Harder J."/>
        </authorList>
    </citation>
    <scope>NUCLEOTIDE SEQUENCE [LARGE SCALE GENOMIC DNA]</scope>
    <source>
        <strain evidence="2">6C</strain>
    </source>
</reference>
<dbReference type="Proteomes" id="UP000011529">
    <property type="component" value="Unassembled WGS sequence"/>
</dbReference>
<protein>
    <submittedName>
        <fullName evidence="2">Uncharacterized protein</fullName>
    </submittedName>
</protein>